<evidence type="ECO:0000313" key="2">
    <source>
        <dbReference type="Proteomes" id="UP001196980"/>
    </source>
</evidence>
<dbReference type="RefSeq" id="WP_218254002.1">
    <property type="nucleotide sequence ID" value="NZ_JABXWD010000565.1"/>
</dbReference>
<name>A0ABS6S3F9_9BACT</name>
<dbReference type="EMBL" id="JABXWD010000565">
    <property type="protein sequence ID" value="MBV6343385.1"/>
    <property type="molecule type" value="Genomic_DNA"/>
</dbReference>
<comment type="caution">
    <text evidence="1">The sequence shown here is derived from an EMBL/GenBank/DDBJ whole genome shotgun (WGS) entry which is preliminary data.</text>
</comment>
<proteinExistence type="predicted"/>
<organism evidence="1 2">
    <name type="scientific">Candidatus Magnetobacterium casense</name>
    <dbReference type="NCBI Taxonomy" id="1455061"/>
    <lineage>
        <taxon>Bacteria</taxon>
        <taxon>Pseudomonadati</taxon>
        <taxon>Nitrospirota</taxon>
        <taxon>Thermodesulfovibrionia</taxon>
        <taxon>Thermodesulfovibrionales</taxon>
        <taxon>Candidatus Magnetobacteriaceae</taxon>
        <taxon>Candidatus Magnetobacterium</taxon>
    </lineage>
</organism>
<keyword evidence="2" id="KW-1185">Reference proteome</keyword>
<protein>
    <recommendedName>
        <fullName evidence="3">Capsid protein</fullName>
    </recommendedName>
</protein>
<evidence type="ECO:0008006" key="3">
    <source>
        <dbReference type="Google" id="ProtNLM"/>
    </source>
</evidence>
<accession>A0ABS6S3F9</accession>
<gene>
    <name evidence="1" type="ORF">HWQ67_17555</name>
</gene>
<dbReference type="Pfam" id="PF02443">
    <property type="entry name" value="Circo_capsid"/>
    <property type="match status" value="1"/>
</dbReference>
<reference evidence="1 2" key="1">
    <citation type="journal article" date="2020" name="J Geophys Res Biogeosci">
        <title>Magnetotaxis as an Adaptation to Enable Bacterial Shuttling of Microbial Sulfur and Sulfur Cycling Across Aquatic Oxic#Anoxic Interfaces.</title>
        <authorList>
            <person name="Li J."/>
            <person name="Liu P."/>
            <person name="Wang J."/>
            <person name="Roberts A.P."/>
            <person name="Pan Y."/>
        </authorList>
    </citation>
    <scope>NUCLEOTIDE SEQUENCE [LARGE SCALE GENOMIC DNA]</scope>
    <source>
        <strain evidence="1 2">MYR-1_YQ</strain>
    </source>
</reference>
<dbReference type="InterPro" id="IPR003383">
    <property type="entry name" value="Circovirus_capsid"/>
</dbReference>
<evidence type="ECO:0000313" key="1">
    <source>
        <dbReference type="EMBL" id="MBV6343385.1"/>
    </source>
</evidence>
<dbReference type="Proteomes" id="UP001196980">
    <property type="component" value="Unassembled WGS sequence"/>
</dbReference>
<sequence>MVVKRYRSKRKRPYQSKRRRFNIARPMRYRMPVGVTKIQRTFNSSYWQPSAASTVDFWKQFQFTLDQMPSYTELTPLFDQYKINAIKVRFVPRFDSFAGNDTTDITPPNITNLAGTQLHIIKDQRTTMAPAGTYTRANLNTFLENGKVRSYTGNRPITVYFKPAVTQTVGNAQSSFTWSPWLQTSQPAIVHYGFHAFASDINMSGNFGNSWDVFTTYYLMVKGLR</sequence>